<accession>A0A183BDM9</accession>
<keyword evidence="2" id="KW-1185">Reference proteome</keyword>
<dbReference type="OrthoDB" id="6310105at2759"/>
<proteinExistence type="predicted"/>
<dbReference type="EMBL" id="UZAN01068617">
    <property type="protein sequence ID" value="VDP94604.1"/>
    <property type="molecule type" value="Genomic_DNA"/>
</dbReference>
<organism evidence="3">
    <name type="scientific">Echinostoma caproni</name>
    <dbReference type="NCBI Taxonomy" id="27848"/>
    <lineage>
        <taxon>Eukaryota</taxon>
        <taxon>Metazoa</taxon>
        <taxon>Spiralia</taxon>
        <taxon>Lophotrochozoa</taxon>
        <taxon>Platyhelminthes</taxon>
        <taxon>Trematoda</taxon>
        <taxon>Digenea</taxon>
        <taxon>Plagiorchiida</taxon>
        <taxon>Echinostomata</taxon>
        <taxon>Echinostomatoidea</taxon>
        <taxon>Echinostomatidae</taxon>
        <taxon>Echinostoma</taxon>
    </lineage>
</organism>
<sequence>MGKAQHVGPCSDEILKIGSGSSGELNSVLPVRRAWQFVCKHFITTSKEPMMSPRLVMKRLQTNCQARRTDEMDLVMTKMPHDVE</sequence>
<protein>
    <submittedName>
        <fullName evidence="3">SWIB domain-containing protein</fullName>
    </submittedName>
</protein>
<gene>
    <name evidence="1" type="ORF">ECPE_LOCUS17314</name>
</gene>
<evidence type="ECO:0000313" key="1">
    <source>
        <dbReference type="EMBL" id="VDP94604.1"/>
    </source>
</evidence>
<reference evidence="3" key="1">
    <citation type="submission" date="2016-06" db="UniProtKB">
        <authorList>
            <consortium name="WormBaseParasite"/>
        </authorList>
    </citation>
    <scope>IDENTIFICATION</scope>
</reference>
<dbReference type="WBParaSite" id="ECPE_0001735901-mRNA-1">
    <property type="protein sequence ID" value="ECPE_0001735901-mRNA-1"/>
    <property type="gene ID" value="ECPE_0001735901"/>
</dbReference>
<reference evidence="1 2" key="2">
    <citation type="submission" date="2018-11" db="EMBL/GenBank/DDBJ databases">
        <authorList>
            <consortium name="Pathogen Informatics"/>
        </authorList>
    </citation>
    <scope>NUCLEOTIDE SEQUENCE [LARGE SCALE GENOMIC DNA]</scope>
    <source>
        <strain evidence="1 2">Egypt</strain>
    </source>
</reference>
<evidence type="ECO:0000313" key="2">
    <source>
        <dbReference type="Proteomes" id="UP000272942"/>
    </source>
</evidence>
<dbReference type="Proteomes" id="UP000272942">
    <property type="component" value="Unassembled WGS sequence"/>
</dbReference>
<dbReference type="AlphaFoldDB" id="A0A183BDM9"/>
<evidence type="ECO:0000313" key="3">
    <source>
        <dbReference type="WBParaSite" id="ECPE_0001735901-mRNA-1"/>
    </source>
</evidence>
<name>A0A183BDM9_9TREM</name>